<feature type="transmembrane region" description="Helical" evidence="10">
    <location>
        <begin position="313"/>
        <end position="334"/>
    </location>
</feature>
<dbReference type="PANTHER" id="PTHR30574">
    <property type="entry name" value="INNER MEMBRANE PROTEIN YEDE"/>
    <property type="match status" value="1"/>
</dbReference>
<proteinExistence type="inferred from homology"/>
<keyword evidence="2" id="KW-0813">Transport</keyword>
<keyword evidence="3" id="KW-1003">Cell membrane</keyword>
<feature type="transmembrane region" description="Helical" evidence="10">
    <location>
        <begin position="74"/>
        <end position="97"/>
    </location>
</feature>
<organism evidence="11 12">
    <name type="scientific">Corynebacterium hansenii</name>
    <dbReference type="NCBI Taxonomy" id="394964"/>
    <lineage>
        <taxon>Bacteria</taxon>
        <taxon>Bacillati</taxon>
        <taxon>Actinomycetota</taxon>
        <taxon>Actinomycetes</taxon>
        <taxon>Mycobacteriales</taxon>
        <taxon>Corynebacteriaceae</taxon>
        <taxon>Corynebacterium</taxon>
    </lineage>
</organism>
<protein>
    <submittedName>
        <fullName evidence="11">YeeE/YedE thiosulfate transporter family protein</fullName>
    </submittedName>
</protein>
<evidence type="ECO:0000256" key="7">
    <source>
        <dbReference type="ARBA" id="ARBA00023136"/>
    </source>
</evidence>
<comment type="similarity">
    <text evidence="8">Belongs to the TsuA/YedE (TC 9.B.102) family.</text>
</comment>
<comment type="subcellular location">
    <subcellularLocation>
        <location evidence="1">Cell inner membrane</location>
        <topology evidence="1">Multi-pass membrane protein</topology>
    </subcellularLocation>
</comment>
<dbReference type="RefSeq" id="WP_377748441.1">
    <property type="nucleotide sequence ID" value="NZ_JBHRZN010000002.1"/>
</dbReference>
<feature type="compositionally biased region" description="Basic and acidic residues" evidence="9">
    <location>
        <begin position="352"/>
        <end position="365"/>
    </location>
</feature>
<evidence type="ECO:0000256" key="5">
    <source>
        <dbReference type="ARBA" id="ARBA00022692"/>
    </source>
</evidence>
<evidence type="ECO:0000313" key="11">
    <source>
        <dbReference type="EMBL" id="MFC3849581.1"/>
    </source>
</evidence>
<evidence type="ECO:0000256" key="10">
    <source>
        <dbReference type="SAM" id="Phobius"/>
    </source>
</evidence>
<evidence type="ECO:0000256" key="9">
    <source>
        <dbReference type="SAM" id="MobiDB-lite"/>
    </source>
</evidence>
<dbReference type="InterPro" id="IPR007272">
    <property type="entry name" value="Sulf_transp_TsuA/YedE"/>
</dbReference>
<feature type="transmembrane region" description="Helical" evidence="10">
    <location>
        <begin position="195"/>
        <end position="214"/>
    </location>
</feature>
<dbReference type="Pfam" id="PF04143">
    <property type="entry name" value="Sulf_transp"/>
    <property type="match status" value="1"/>
</dbReference>
<sequence length="392" mass="40176">MLLTGAVLGTILGYVLQRGRFCVTGFLRDLWLTKSMRGFTALMLVIAVHAVGFWALAGAGLVELKDQSFAPAATIAGGLIFGYGMVLAGGCATGTWYRAGEGLVGSWLALAAYAATAAFMRLGPLSGFTEAARDRTIGSGTIHGDLGVPAFVPLIALVAVTAWLVYREVSKPKIEIPGLPPRKTGLAHLLAEKPWGLLTTAAIVGALGAIAWPLSQATGRNSGLGITTPSAHLVAWFGTGESEYMNWGTLLVLGILAGSFIAAKASGEFRVRVPNAQIAKRSVGGGVAMGVGAVLAGGCTVGNGMVATGLFSWQGWISLAAMALGAGLAARIYLMRKPLLPTSVRSALSRTRSRDDGKDGVKDGAADESDTAVKSGTANTGAADAETSKVNA</sequence>
<accession>A0ABV7ZN36</accession>
<evidence type="ECO:0000256" key="4">
    <source>
        <dbReference type="ARBA" id="ARBA00022519"/>
    </source>
</evidence>
<gene>
    <name evidence="11" type="ORF">ACFORJ_05325</name>
</gene>
<evidence type="ECO:0000256" key="6">
    <source>
        <dbReference type="ARBA" id="ARBA00022989"/>
    </source>
</evidence>
<evidence type="ECO:0000256" key="1">
    <source>
        <dbReference type="ARBA" id="ARBA00004429"/>
    </source>
</evidence>
<dbReference type="EMBL" id="JBHRZN010000002">
    <property type="protein sequence ID" value="MFC3849581.1"/>
    <property type="molecule type" value="Genomic_DNA"/>
</dbReference>
<evidence type="ECO:0000256" key="3">
    <source>
        <dbReference type="ARBA" id="ARBA00022475"/>
    </source>
</evidence>
<name>A0ABV7ZN36_9CORY</name>
<keyword evidence="5 10" id="KW-0812">Transmembrane</keyword>
<feature type="transmembrane region" description="Helical" evidence="10">
    <location>
        <begin position="103"/>
        <end position="125"/>
    </location>
</feature>
<evidence type="ECO:0000256" key="8">
    <source>
        <dbReference type="ARBA" id="ARBA00035655"/>
    </source>
</evidence>
<feature type="region of interest" description="Disordered" evidence="9">
    <location>
        <begin position="346"/>
        <end position="392"/>
    </location>
</feature>
<evidence type="ECO:0000313" key="12">
    <source>
        <dbReference type="Proteomes" id="UP001595751"/>
    </source>
</evidence>
<keyword evidence="6 10" id="KW-1133">Transmembrane helix</keyword>
<feature type="transmembrane region" description="Helical" evidence="10">
    <location>
        <begin position="283"/>
        <end position="307"/>
    </location>
</feature>
<reference evidence="12" key="1">
    <citation type="journal article" date="2019" name="Int. J. Syst. Evol. Microbiol.">
        <title>The Global Catalogue of Microorganisms (GCM) 10K type strain sequencing project: providing services to taxonomists for standard genome sequencing and annotation.</title>
        <authorList>
            <consortium name="The Broad Institute Genomics Platform"/>
            <consortium name="The Broad Institute Genome Sequencing Center for Infectious Disease"/>
            <person name="Wu L."/>
            <person name="Ma J."/>
        </authorList>
    </citation>
    <scope>NUCLEOTIDE SEQUENCE [LARGE SCALE GENOMIC DNA]</scope>
    <source>
        <strain evidence="12">CCUG 53252</strain>
    </source>
</reference>
<dbReference type="Proteomes" id="UP001595751">
    <property type="component" value="Unassembled WGS sequence"/>
</dbReference>
<keyword evidence="12" id="KW-1185">Reference proteome</keyword>
<evidence type="ECO:0000256" key="2">
    <source>
        <dbReference type="ARBA" id="ARBA00022448"/>
    </source>
</evidence>
<dbReference type="PANTHER" id="PTHR30574:SF1">
    <property type="entry name" value="SULPHUR TRANSPORT DOMAIN-CONTAINING PROTEIN"/>
    <property type="match status" value="1"/>
</dbReference>
<keyword evidence="7 10" id="KW-0472">Membrane</keyword>
<keyword evidence="4" id="KW-0997">Cell inner membrane</keyword>
<comment type="caution">
    <text evidence="11">The sequence shown here is derived from an EMBL/GenBank/DDBJ whole genome shotgun (WGS) entry which is preliminary data.</text>
</comment>
<feature type="transmembrane region" description="Helical" evidence="10">
    <location>
        <begin position="41"/>
        <end position="62"/>
    </location>
</feature>
<feature type="transmembrane region" description="Helical" evidence="10">
    <location>
        <begin position="146"/>
        <end position="166"/>
    </location>
</feature>
<feature type="transmembrane region" description="Helical" evidence="10">
    <location>
        <begin position="244"/>
        <end position="263"/>
    </location>
</feature>